<dbReference type="SUPFAM" id="SSF56672">
    <property type="entry name" value="DNA/RNA polymerases"/>
    <property type="match status" value="1"/>
</dbReference>
<dbReference type="InterPro" id="IPR052343">
    <property type="entry name" value="Retrotransposon-Effector_Assoc"/>
</dbReference>
<dbReference type="InterPro" id="IPR000477">
    <property type="entry name" value="RT_dom"/>
</dbReference>
<evidence type="ECO:0000313" key="2">
    <source>
        <dbReference type="EMBL" id="AAF79812.1"/>
    </source>
</evidence>
<protein>
    <submittedName>
        <fullName evidence="2">T32E20.6</fullName>
    </submittedName>
</protein>
<name>Q9LPB4_ARATH</name>
<dbReference type="CDD" id="cd01650">
    <property type="entry name" value="RT_nLTR_like"/>
    <property type="match status" value="1"/>
</dbReference>
<dbReference type="PANTHER" id="PTHR46890">
    <property type="entry name" value="NON-LTR RETROLELEMENT REVERSE TRANSCRIPTASE-LIKE PROTEIN-RELATED"/>
    <property type="match status" value="1"/>
</dbReference>
<proteinExistence type="predicted"/>
<dbReference type="AlphaFoldDB" id="Q9LPB4"/>
<dbReference type="PANTHER" id="PTHR46890:SF48">
    <property type="entry name" value="RNA-DIRECTED DNA POLYMERASE"/>
    <property type="match status" value="1"/>
</dbReference>
<dbReference type="EMBL" id="AC020646">
    <property type="protein sequence ID" value="AAF79812.1"/>
    <property type="molecule type" value="Genomic_DNA"/>
</dbReference>
<dbReference type="InterPro" id="IPR043502">
    <property type="entry name" value="DNA/RNA_pol_sf"/>
</dbReference>
<organism evidence="2">
    <name type="scientific">Arabidopsis thaliana</name>
    <name type="common">Mouse-ear cress</name>
    <dbReference type="NCBI Taxonomy" id="3702"/>
    <lineage>
        <taxon>Eukaryota</taxon>
        <taxon>Viridiplantae</taxon>
        <taxon>Streptophyta</taxon>
        <taxon>Embryophyta</taxon>
        <taxon>Tracheophyta</taxon>
        <taxon>Spermatophyta</taxon>
        <taxon>Magnoliopsida</taxon>
        <taxon>eudicotyledons</taxon>
        <taxon>Gunneridae</taxon>
        <taxon>Pentapetalae</taxon>
        <taxon>rosids</taxon>
        <taxon>malvids</taxon>
        <taxon>Brassicales</taxon>
        <taxon>Brassicaceae</taxon>
        <taxon>Camelineae</taxon>
        <taxon>Arabidopsis</taxon>
    </lineage>
</organism>
<accession>Q9LPB4</accession>
<reference evidence="2" key="3">
    <citation type="submission" date="2000-06" db="EMBL/GenBank/DDBJ databases">
        <authorList>
            <person name="Cheuk R."/>
            <person name="Shinn P."/>
            <person name="Brooks S."/>
            <person name="Buehler E."/>
            <person name="Chao Q."/>
            <person name="Johnson-Hopson C."/>
            <person name="Khan S."/>
            <person name="Kim C."/>
            <person name="Altafi H."/>
            <person name="Bei B."/>
            <person name="Chin C."/>
            <person name="Chiou J."/>
            <person name="Choi E."/>
            <person name="Conn L."/>
            <person name="Conway A."/>
            <person name="Gonzalez A."/>
            <person name="Hansen N."/>
            <person name="Howing B."/>
            <person name="Koo T."/>
            <person name="Lam B."/>
            <person name="Lee J."/>
            <person name="Lenz C."/>
            <person name="Li J."/>
            <person name="Liu A."/>
            <person name="Liu J."/>
            <person name="Liu S."/>
            <person name="Mukharsky N."/>
            <person name="Nguyen M."/>
            <person name="Palm C."/>
            <person name="Pham P."/>
            <person name="Sakano H."/>
            <person name="Schwartz J."/>
            <person name="Southwick A."/>
            <person name="Thaveri A."/>
            <person name="Toriumi M."/>
            <person name="Vaysberg M."/>
            <person name="Yu G."/>
            <person name="Davis R."/>
            <person name="Federspiel N."/>
            <person name="Theologis A."/>
            <person name="Ecker J."/>
        </authorList>
    </citation>
    <scope>NUCLEOTIDE SEQUENCE</scope>
</reference>
<dbReference type="Pfam" id="PF00078">
    <property type="entry name" value="RVT_1"/>
    <property type="match status" value="1"/>
</dbReference>
<sequence length="458" mass="52281">MLDPLVPEICVSIPRDWPFRAFIDFINSVNANLSGLALLEDFCHGIFTMTRPTYSTTPSVWQQTVQSSKIVLFPEFRPLVANYWGGGDAEPIHMSTSTFIRKLKALKPVIRNLTKDSLENLVKKAKEAHEDLCIKQQLNLQNPSVRAMEEETKAYDRWERLISHDYEEISISELQDLLPYRCSEEEKTEMTRSVTEEEIKRVLFAMPKDKSLGPDSYTMEFYKSTWDIIGKEFILAIKSFFVKGFLPKAINSTILALIPKKATTNEMKDYRPISCCNVIFKVILKIIANPLKRVLPNFVVGNQSAFVQDRLLIENVLLATELVKDYHKESVSTGCAIKIDISKAFDSVQWSVLRKVLEAMKFPLFFIHWIMLCVTTTSFSVQVNGELVGYFNSVRGLRQRCSLSLSLYLFVVSMDVLSKLLDKAVGLRKFGYHPRCKNIGLTHLSFADNLKVLSDGKM</sequence>
<dbReference type="PROSITE" id="PS50878">
    <property type="entry name" value="RT_POL"/>
    <property type="match status" value="1"/>
</dbReference>
<reference evidence="2" key="2">
    <citation type="submission" date="2000-02" db="EMBL/GenBank/DDBJ databases">
        <title>Genomic sequence for Arabidopsis thaliana BAC T32E20 from chromosome I.</title>
        <authorList>
            <person name="Shinn P."/>
            <person name="Brooks S."/>
            <person name="Buehler E."/>
            <person name="Chao Q."/>
            <person name="Johnson-Hopson C."/>
            <person name="Khan S."/>
            <person name="Kim C."/>
            <person name="Altafi H."/>
            <person name="Bei Q."/>
            <person name="Chin C."/>
            <person name="Chiou J."/>
            <person name="Choi E."/>
            <person name="Conn L."/>
            <person name="Conway A."/>
            <person name="Gonzales A."/>
            <person name="Hansen N."/>
            <person name="Howing B."/>
            <person name="Koo T."/>
            <person name="Lam B."/>
            <person name="Lee J."/>
            <person name="Lenz C."/>
            <person name="Li J."/>
            <person name="Liu A."/>
            <person name="Liu K."/>
            <person name="Liu S."/>
            <person name="Mukharsky N."/>
            <person name="Nguyen M."/>
            <person name="Palm C."/>
            <person name="Pham P."/>
            <person name="Sakano H."/>
            <person name="Schwartz J."/>
            <person name="Southwick A."/>
            <person name="Thaveri A."/>
            <person name="Toriumi M."/>
            <person name="Vaysberg M."/>
            <person name="Yu G."/>
            <person name="Federspiel N.A."/>
            <person name="Theologis A."/>
            <person name="Ecker J.R."/>
        </authorList>
    </citation>
    <scope>NUCLEOTIDE SEQUENCE</scope>
</reference>
<feature type="domain" description="Reverse transcriptase" evidence="1">
    <location>
        <begin position="239"/>
        <end position="458"/>
    </location>
</feature>
<reference key="1">
    <citation type="journal article" date="2000" name="Nature">
        <title>Sequence and analysis of chromosome 1 of the plant Arabidopsis thaliana.</title>
        <authorList>
            <person name="Theologis A."/>
            <person name="Ecker J.R."/>
            <person name="Palm C.J."/>
            <person name="Federspiel N.A."/>
            <person name="Kaul S."/>
            <person name="White O."/>
            <person name="Alonso J."/>
            <person name="Altafi H."/>
            <person name="Araujo R."/>
            <person name="Bowman C.L."/>
            <person name="Brooks S.Y."/>
            <person name="Buehler E."/>
            <person name="Chan A."/>
            <person name="Chao Q."/>
            <person name="Chen H."/>
            <person name="Cheuk R.F."/>
            <person name="Chin C.W."/>
            <person name="Chung M.K."/>
            <person name="Conn L."/>
            <person name="Conway A.B."/>
            <person name="Conway A.R."/>
            <person name="Creasy T.H."/>
            <person name="Dewar K."/>
            <person name="Dunn P."/>
            <person name="Etgu P."/>
            <person name="Feldblyum T.V."/>
            <person name="Feng J."/>
            <person name="Fong B."/>
            <person name="Fujii C.Y."/>
            <person name="Gill J.E."/>
            <person name="Goldsmith A.D."/>
            <person name="Haas B."/>
            <person name="Hansen N.F."/>
            <person name="Hughes B."/>
            <person name="Huizar L."/>
            <person name="Hunter J.L."/>
            <person name="Jenkins J."/>
            <person name="Johnson-Hopson C."/>
            <person name="Khan S."/>
            <person name="Khaykin E."/>
            <person name="Kim C.J."/>
            <person name="Koo H.L."/>
            <person name="Kremenetskaia I."/>
            <person name="Kurtz D.B."/>
            <person name="Kwan A."/>
            <person name="Lam B."/>
            <person name="Langin-Hooper S."/>
            <person name="Lee A."/>
            <person name="Lee J.M."/>
            <person name="Lenz C.A."/>
            <person name="Li J.H."/>
            <person name="Li Y."/>
            <person name="Lin X."/>
            <person name="Liu S.X."/>
            <person name="Liu Z.A."/>
            <person name="Luros J.S."/>
            <person name="Maiti R."/>
            <person name="Marziali A."/>
            <person name="Militscher J."/>
            <person name="Miranda M."/>
            <person name="Nguyen M."/>
            <person name="Nierman W.C."/>
            <person name="Osborne B.I."/>
            <person name="Pai G."/>
            <person name="Peterson J."/>
            <person name="Pham P.K."/>
            <person name="Rizzo M."/>
            <person name="Rooney T."/>
            <person name="Rowley D."/>
            <person name="Sakano H."/>
            <person name="Salzberg S.L."/>
            <person name="Schwartz J.R."/>
            <person name="Shinn P."/>
            <person name="Southwick A.M."/>
            <person name="Sun H."/>
            <person name="Tallon L.J."/>
            <person name="Tambunga G."/>
            <person name="Toriumi M.J."/>
            <person name="Town C.D."/>
            <person name="Utterback T."/>
            <person name="Van Aken S."/>
            <person name="Vaysberg M."/>
            <person name="Vysotskaia V.S."/>
            <person name="Walker M."/>
            <person name="Wu D."/>
            <person name="Yu G."/>
            <person name="Fraser C.M."/>
            <person name="Venter J.C."/>
            <person name="Davis R.W."/>
        </authorList>
    </citation>
    <scope>NUCLEOTIDE SEQUENCE [LARGE SCALE GENOMIC DNA]</scope>
    <source>
        <strain>cv. Columbia</strain>
    </source>
</reference>
<evidence type="ECO:0000259" key="1">
    <source>
        <dbReference type="PROSITE" id="PS50878"/>
    </source>
</evidence>